<dbReference type="Gene3D" id="3.30.420.10">
    <property type="entry name" value="Ribonuclease H-like superfamily/Ribonuclease H"/>
    <property type="match status" value="1"/>
</dbReference>
<evidence type="ECO:0000313" key="2">
    <source>
        <dbReference type="EMBL" id="OWZ03028.1"/>
    </source>
</evidence>
<dbReference type="STRING" id="4795.A0A225VDS1"/>
<proteinExistence type="predicted"/>
<dbReference type="PROSITE" id="PS50994">
    <property type="entry name" value="INTEGRASE"/>
    <property type="match status" value="1"/>
</dbReference>
<dbReference type="InterPro" id="IPR036397">
    <property type="entry name" value="RNaseH_sf"/>
</dbReference>
<dbReference type="PANTHER" id="PTHR37984:SF5">
    <property type="entry name" value="PROTEIN NYNRIN-LIKE"/>
    <property type="match status" value="1"/>
</dbReference>
<feature type="domain" description="Integrase catalytic" evidence="1">
    <location>
        <begin position="50"/>
        <end position="141"/>
    </location>
</feature>
<dbReference type="InterPro" id="IPR050951">
    <property type="entry name" value="Retrovirus_Pol_polyprotein"/>
</dbReference>
<dbReference type="PANTHER" id="PTHR37984">
    <property type="entry name" value="PROTEIN CBG26694"/>
    <property type="match status" value="1"/>
</dbReference>
<evidence type="ECO:0000259" key="1">
    <source>
        <dbReference type="PROSITE" id="PS50994"/>
    </source>
</evidence>
<organism evidence="2 3">
    <name type="scientific">Phytophthora megakarya</name>
    <dbReference type="NCBI Taxonomy" id="4795"/>
    <lineage>
        <taxon>Eukaryota</taxon>
        <taxon>Sar</taxon>
        <taxon>Stramenopiles</taxon>
        <taxon>Oomycota</taxon>
        <taxon>Peronosporomycetes</taxon>
        <taxon>Peronosporales</taxon>
        <taxon>Peronosporaceae</taxon>
        <taxon>Phytophthora</taxon>
    </lineage>
</organism>
<dbReference type="SUPFAM" id="SSF53098">
    <property type="entry name" value="Ribonuclease H-like"/>
    <property type="match status" value="1"/>
</dbReference>
<keyword evidence="2" id="KW-0808">Transferase</keyword>
<reference evidence="3" key="1">
    <citation type="submission" date="2017-03" db="EMBL/GenBank/DDBJ databases">
        <title>Phytopthora megakarya and P. palmivora, two closely related causual agents of cacao black pod achieved similar genome size and gene model numbers by different mechanisms.</title>
        <authorList>
            <person name="Ali S."/>
            <person name="Shao J."/>
            <person name="Larry D.J."/>
            <person name="Kronmiller B."/>
            <person name="Shen D."/>
            <person name="Strem M.D."/>
            <person name="Melnick R.L."/>
            <person name="Guiltinan M.J."/>
            <person name="Tyler B.M."/>
            <person name="Meinhardt L.W."/>
            <person name="Bailey B.A."/>
        </authorList>
    </citation>
    <scope>NUCLEOTIDE SEQUENCE [LARGE SCALE GENOMIC DNA]</scope>
    <source>
        <strain evidence="3">zdho120</strain>
    </source>
</reference>
<gene>
    <name evidence="2" type="ORF">PHMEG_00025310</name>
</gene>
<dbReference type="AlphaFoldDB" id="A0A225VDS1"/>
<dbReference type="GO" id="GO:0003676">
    <property type="term" value="F:nucleic acid binding"/>
    <property type="evidence" value="ECO:0007669"/>
    <property type="project" value="InterPro"/>
</dbReference>
<dbReference type="Proteomes" id="UP000198211">
    <property type="component" value="Unassembled WGS sequence"/>
</dbReference>
<name>A0A225VDS1_9STRA</name>
<dbReference type="InterPro" id="IPR012337">
    <property type="entry name" value="RNaseH-like_sf"/>
</dbReference>
<dbReference type="GO" id="GO:0015074">
    <property type="term" value="P:DNA integration"/>
    <property type="evidence" value="ECO:0007669"/>
    <property type="project" value="InterPro"/>
</dbReference>
<keyword evidence="2" id="KW-0695">RNA-directed DNA polymerase</keyword>
<keyword evidence="3" id="KW-1185">Reference proteome</keyword>
<comment type="caution">
    <text evidence="2">The sequence shown here is derived from an EMBL/GenBank/DDBJ whole genome shotgun (WGS) entry which is preliminary data.</text>
</comment>
<protein>
    <submittedName>
        <fullName evidence="2">Reverse transcriptase</fullName>
    </submittedName>
</protein>
<accession>A0A225VDS1</accession>
<dbReference type="EMBL" id="NBNE01005775">
    <property type="protein sequence ID" value="OWZ03028.1"/>
    <property type="molecule type" value="Genomic_DNA"/>
</dbReference>
<dbReference type="GO" id="GO:0003964">
    <property type="term" value="F:RNA-directed DNA polymerase activity"/>
    <property type="evidence" value="ECO:0007669"/>
    <property type="project" value="UniProtKB-KW"/>
</dbReference>
<sequence>MRLEGGHQGIGRTYDRNRDNFYWRKLKRAYTDMWLNALSVKQANDDIGSRATYPFQIIAMDHIASHPRSFNDKRELLIFVDIFSGYVMAKASASRSAQTTAETDEECVFRRFGASEVIQHDREPGFMFNFIKSFNKILDQH</sequence>
<evidence type="ECO:0000313" key="3">
    <source>
        <dbReference type="Proteomes" id="UP000198211"/>
    </source>
</evidence>
<dbReference type="InterPro" id="IPR001584">
    <property type="entry name" value="Integrase_cat-core"/>
</dbReference>
<keyword evidence="2" id="KW-0548">Nucleotidyltransferase</keyword>